<organism evidence="4">
    <name type="scientific">Aceria tosichella</name>
    <name type="common">wheat curl mite</name>
    <dbReference type="NCBI Taxonomy" id="561515"/>
    <lineage>
        <taxon>Eukaryota</taxon>
        <taxon>Metazoa</taxon>
        <taxon>Ecdysozoa</taxon>
        <taxon>Arthropoda</taxon>
        <taxon>Chelicerata</taxon>
        <taxon>Arachnida</taxon>
        <taxon>Acari</taxon>
        <taxon>Acariformes</taxon>
        <taxon>Trombidiformes</taxon>
        <taxon>Prostigmata</taxon>
        <taxon>Eupodina</taxon>
        <taxon>Eriophyoidea</taxon>
        <taxon>Eriophyidae</taxon>
        <taxon>Eriophyinae</taxon>
        <taxon>Aceriini</taxon>
        <taxon>Aceria</taxon>
    </lineage>
</organism>
<comment type="similarity">
    <text evidence="1">Belongs to the universal ribosomal protein uS9 family.</text>
</comment>
<dbReference type="GO" id="GO:0003735">
    <property type="term" value="F:structural constituent of ribosome"/>
    <property type="evidence" value="ECO:0007669"/>
    <property type="project" value="InterPro"/>
</dbReference>
<evidence type="ECO:0000256" key="3">
    <source>
        <dbReference type="ARBA" id="ARBA00023274"/>
    </source>
</evidence>
<accession>A0A6G1SDX1</accession>
<dbReference type="AlphaFoldDB" id="A0A6G1SDX1"/>
<dbReference type="PANTHER" id="PTHR21569">
    <property type="entry name" value="RIBOSOMAL PROTEIN S9"/>
    <property type="match status" value="1"/>
</dbReference>
<dbReference type="GO" id="GO:0006412">
    <property type="term" value="P:translation"/>
    <property type="evidence" value="ECO:0007669"/>
    <property type="project" value="InterPro"/>
</dbReference>
<dbReference type="PANTHER" id="PTHR21569:SF1">
    <property type="entry name" value="SMALL RIBOSOMAL SUBUNIT PROTEIN US9M"/>
    <property type="match status" value="1"/>
</dbReference>
<keyword evidence="3" id="KW-0687">Ribonucleoprotein</keyword>
<evidence type="ECO:0000313" key="4">
    <source>
        <dbReference type="EMBL" id="MDE48569.1"/>
    </source>
</evidence>
<dbReference type="SUPFAM" id="SSF54211">
    <property type="entry name" value="Ribosomal protein S5 domain 2-like"/>
    <property type="match status" value="1"/>
</dbReference>
<gene>
    <name evidence="4" type="primary">MRPS9</name>
    <name evidence="4" type="ORF">g.9764</name>
</gene>
<sequence length="352" mass="41548">MERARTISKSMMSYLKRAREHKEFLLKETKEFERGKRHLANMMGLQSQEMTQADIDDAIKYLFPSGLFDKRARPIMKHPDLLFKAQKDAQFDIEGRPNHYLFYTTKPNYYETLSTLAQHVRDLNRYEDDRLAEGILDPPDDARAIMSNREWLNVNEMREKFLEPLGDHEHEYMIKCLNHLANHPYSSRVRPFIEEYSKLLPERSLQLTLPEILRDEKNGLVYTEYIERRREHKVKVKTVLNGTGHFDIDGKDILYFPAPYLRQAIYHPLRIAKMQDKVDIYATVVQQPSTLGWGSLVGCIRSAVARSLAAYVDPETRERLRLSGLLTLDVRLRERKKFGQEGARRKYTWKKR</sequence>
<evidence type="ECO:0000256" key="2">
    <source>
        <dbReference type="ARBA" id="ARBA00022980"/>
    </source>
</evidence>
<dbReference type="InterPro" id="IPR020568">
    <property type="entry name" value="Ribosomal_Su5_D2-typ_SF"/>
</dbReference>
<dbReference type="Gene3D" id="3.30.230.10">
    <property type="match status" value="1"/>
</dbReference>
<dbReference type="EMBL" id="GGYP01003798">
    <property type="protein sequence ID" value="MDE48569.1"/>
    <property type="molecule type" value="Transcribed_RNA"/>
</dbReference>
<keyword evidence="2 4" id="KW-0689">Ribosomal protein</keyword>
<protein>
    <submittedName>
        <fullName evidence="4">28S ribosomal protein S9, mitochondrial</fullName>
    </submittedName>
</protein>
<dbReference type="Pfam" id="PF00380">
    <property type="entry name" value="Ribosomal_S9"/>
    <property type="match status" value="1"/>
</dbReference>
<dbReference type="GO" id="GO:0003723">
    <property type="term" value="F:RNA binding"/>
    <property type="evidence" value="ECO:0007669"/>
    <property type="project" value="TreeGrafter"/>
</dbReference>
<evidence type="ECO:0000256" key="1">
    <source>
        <dbReference type="ARBA" id="ARBA00005251"/>
    </source>
</evidence>
<name>A0A6G1SDX1_9ACAR</name>
<dbReference type="InterPro" id="IPR000754">
    <property type="entry name" value="Ribosomal_uS9"/>
</dbReference>
<dbReference type="GO" id="GO:0005763">
    <property type="term" value="C:mitochondrial small ribosomal subunit"/>
    <property type="evidence" value="ECO:0007669"/>
    <property type="project" value="TreeGrafter"/>
</dbReference>
<proteinExistence type="inferred from homology"/>
<reference evidence="4" key="1">
    <citation type="submission" date="2018-10" db="EMBL/GenBank/DDBJ databases">
        <title>Transcriptome assembly of Aceria tosichella (Wheat curl mite) Type 2.</title>
        <authorList>
            <person name="Scully E.D."/>
            <person name="Geib S.M."/>
            <person name="Palmer N.A."/>
            <person name="Gupta A.K."/>
            <person name="Sarath G."/>
            <person name="Tatineni S."/>
        </authorList>
    </citation>
    <scope>NUCLEOTIDE SEQUENCE</scope>
    <source>
        <strain evidence="4">LincolnNE</strain>
    </source>
</reference>
<dbReference type="InterPro" id="IPR014721">
    <property type="entry name" value="Ribsml_uS5_D2-typ_fold_subgr"/>
</dbReference>